<keyword evidence="3" id="KW-1185">Reference proteome</keyword>
<protein>
    <submittedName>
        <fullName evidence="2">Uncharacterized protein</fullName>
    </submittedName>
</protein>
<comment type="caution">
    <text evidence="2">The sequence shown here is derived from an EMBL/GenBank/DDBJ whole genome shotgun (WGS) entry which is preliminary data.</text>
</comment>
<proteinExistence type="predicted"/>
<dbReference type="EMBL" id="NKCI01000350">
    <property type="protein sequence ID" value="RSL42794.1"/>
    <property type="molecule type" value="Genomic_DNA"/>
</dbReference>
<dbReference type="Proteomes" id="UP000288168">
    <property type="component" value="Unassembled WGS sequence"/>
</dbReference>
<sequence length="81" mass="8707">MSSSETQDRSTGNEDGGQDSSGAHEAPAVVPCDGDNENEKRGDVVEVATGTDAGTERPERPVKKMKRGKYISRAWVDETPE</sequence>
<reference evidence="2 3" key="1">
    <citation type="submission" date="2017-06" db="EMBL/GenBank/DDBJ databases">
        <title>Comparative genomic analysis of Ambrosia Fusariam Clade fungi.</title>
        <authorList>
            <person name="Stajich J.E."/>
            <person name="Carrillo J."/>
            <person name="Kijimoto T."/>
            <person name="Eskalen A."/>
            <person name="O'Donnell K."/>
            <person name="Kasson M."/>
        </authorList>
    </citation>
    <scope>NUCLEOTIDE SEQUENCE [LARGE SCALE GENOMIC DNA]</scope>
    <source>
        <strain evidence="2 3">NRRL62584</strain>
    </source>
</reference>
<evidence type="ECO:0000256" key="1">
    <source>
        <dbReference type="SAM" id="MobiDB-lite"/>
    </source>
</evidence>
<accession>A0A428NPR3</accession>
<evidence type="ECO:0000313" key="2">
    <source>
        <dbReference type="EMBL" id="RSL42794.1"/>
    </source>
</evidence>
<feature type="region of interest" description="Disordered" evidence="1">
    <location>
        <begin position="1"/>
        <end position="64"/>
    </location>
</feature>
<dbReference type="AlphaFoldDB" id="A0A428NPR3"/>
<evidence type="ECO:0000313" key="3">
    <source>
        <dbReference type="Proteomes" id="UP000288168"/>
    </source>
</evidence>
<feature type="compositionally biased region" description="Basic and acidic residues" evidence="1">
    <location>
        <begin position="1"/>
        <end position="12"/>
    </location>
</feature>
<gene>
    <name evidence="2" type="ORF">CEP54_015356</name>
</gene>
<organism evidence="2 3">
    <name type="scientific">Fusarium duplospermum</name>
    <dbReference type="NCBI Taxonomy" id="1325734"/>
    <lineage>
        <taxon>Eukaryota</taxon>
        <taxon>Fungi</taxon>
        <taxon>Dikarya</taxon>
        <taxon>Ascomycota</taxon>
        <taxon>Pezizomycotina</taxon>
        <taxon>Sordariomycetes</taxon>
        <taxon>Hypocreomycetidae</taxon>
        <taxon>Hypocreales</taxon>
        <taxon>Nectriaceae</taxon>
        <taxon>Fusarium</taxon>
        <taxon>Fusarium solani species complex</taxon>
    </lineage>
</organism>
<name>A0A428NPR3_9HYPO</name>
<dbReference type="OrthoDB" id="5098737at2759"/>